<name>A0AAN8EU20_TRICO</name>
<dbReference type="SUPFAM" id="SSF81321">
    <property type="entry name" value="Family A G protein-coupled receptor-like"/>
    <property type="match status" value="1"/>
</dbReference>
<evidence type="ECO:0000259" key="12">
    <source>
        <dbReference type="PROSITE" id="PS50262"/>
    </source>
</evidence>
<sequence>MASTAVFLCGNLGALSVVLNLFVISALLRNRRRVLSNVFYVIVLHCALLDVARGLCLIVYGLPYFANSFHRIPLSISTKVALFRASTFALVVLRICNMLTIFNLLVFTTNEFIVIRYPLHYRRYVRRRAVLATLSCCWVISIVMGLGLLVPPSSPYLRTSNENSWHIDIATLSMLMISVLCYLVLAIVVVCYAFILRTIRKFKEENGTLNNGNTRKIHRTSKKGSSSGNGSRRSRGQTVGRHKYIYVIGTVLIVDLLFLCPYSGIQLVAFLHINHLIEITYSSTLIRWWLQVFIGVHSVCQPLCYFRMTEFRRLACCSPRVPWNRSRSFSQGNRTYGNTRSAVKDEDMLEAAESILTTEPLLVKERHSSASRISASNSWPRKKFSPFRNMCNGTQSFQERRRSDRNDVQLEMDAISFTSKLSDL</sequence>
<evidence type="ECO:0000256" key="2">
    <source>
        <dbReference type="ARBA" id="ARBA00022475"/>
    </source>
</evidence>
<feature type="transmembrane region" description="Helical" evidence="11">
    <location>
        <begin position="40"/>
        <end position="62"/>
    </location>
</feature>
<dbReference type="PANTHER" id="PTHR24246">
    <property type="entry name" value="OLFACTORY RECEPTOR AND ADENOSINE RECEPTOR"/>
    <property type="match status" value="1"/>
</dbReference>
<comment type="caution">
    <text evidence="13">The sequence shown here is derived from an EMBL/GenBank/DDBJ whole genome shotgun (WGS) entry which is preliminary data.</text>
</comment>
<evidence type="ECO:0000256" key="10">
    <source>
        <dbReference type="SAM" id="MobiDB-lite"/>
    </source>
</evidence>
<evidence type="ECO:0000313" key="14">
    <source>
        <dbReference type="Proteomes" id="UP001331761"/>
    </source>
</evidence>
<evidence type="ECO:0000256" key="6">
    <source>
        <dbReference type="ARBA" id="ARBA00023136"/>
    </source>
</evidence>
<feature type="transmembrane region" description="Helical" evidence="11">
    <location>
        <begin position="129"/>
        <end position="149"/>
    </location>
</feature>
<proteinExistence type="predicted"/>
<feature type="transmembrane region" description="Helical" evidence="11">
    <location>
        <begin position="6"/>
        <end position="28"/>
    </location>
</feature>
<dbReference type="CDD" id="cd00637">
    <property type="entry name" value="7tm_classA_rhodopsin-like"/>
    <property type="match status" value="1"/>
</dbReference>
<evidence type="ECO:0000256" key="7">
    <source>
        <dbReference type="ARBA" id="ARBA00023170"/>
    </source>
</evidence>
<feature type="transmembrane region" description="Helical" evidence="11">
    <location>
        <begin position="82"/>
        <end position="108"/>
    </location>
</feature>
<keyword evidence="7" id="KW-0675">Receptor</keyword>
<keyword evidence="6 11" id="KW-0472">Membrane</keyword>
<dbReference type="GO" id="GO:0004930">
    <property type="term" value="F:G protein-coupled receptor activity"/>
    <property type="evidence" value="ECO:0007669"/>
    <property type="project" value="UniProtKB-KW"/>
</dbReference>
<feature type="transmembrane region" description="Helical" evidence="11">
    <location>
        <begin position="244"/>
        <end position="265"/>
    </location>
</feature>
<dbReference type="InterPro" id="IPR017452">
    <property type="entry name" value="GPCR_Rhodpsn_7TM"/>
</dbReference>
<feature type="transmembrane region" description="Helical" evidence="11">
    <location>
        <begin position="169"/>
        <end position="195"/>
    </location>
</feature>
<keyword evidence="2" id="KW-1003">Cell membrane</keyword>
<gene>
    <name evidence="13" type="ORF">GCK32_012773</name>
</gene>
<dbReference type="PANTHER" id="PTHR24246:SF27">
    <property type="entry name" value="ADENOSINE RECEPTOR, ISOFORM A"/>
    <property type="match status" value="1"/>
</dbReference>
<dbReference type="GO" id="GO:0005886">
    <property type="term" value="C:plasma membrane"/>
    <property type="evidence" value="ECO:0007669"/>
    <property type="project" value="UniProtKB-SubCell"/>
</dbReference>
<dbReference type="EMBL" id="WIXE01021676">
    <property type="protein sequence ID" value="KAK5968166.1"/>
    <property type="molecule type" value="Genomic_DNA"/>
</dbReference>
<dbReference type="Gene3D" id="1.20.1070.10">
    <property type="entry name" value="Rhodopsin 7-helix transmembrane proteins"/>
    <property type="match status" value="1"/>
</dbReference>
<evidence type="ECO:0000256" key="8">
    <source>
        <dbReference type="ARBA" id="ARBA00023180"/>
    </source>
</evidence>
<evidence type="ECO:0000256" key="4">
    <source>
        <dbReference type="ARBA" id="ARBA00022989"/>
    </source>
</evidence>
<evidence type="ECO:0000256" key="1">
    <source>
        <dbReference type="ARBA" id="ARBA00004651"/>
    </source>
</evidence>
<reference evidence="13 14" key="1">
    <citation type="submission" date="2019-10" db="EMBL/GenBank/DDBJ databases">
        <title>Assembly and Annotation for the nematode Trichostrongylus colubriformis.</title>
        <authorList>
            <person name="Martin J."/>
        </authorList>
    </citation>
    <scope>NUCLEOTIDE SEQUENCE [LARGE SCALE GENOMIC DNA]</scope>
    <source>
        <strain evidence="13">G859</strain>
        <tissue evidence="13">Whole worm</tissue>
    </source>
</reference>
<keyword evidence="4 11" id="KW-1133">Transmembrane helix</keyword>
<dbReference type="InterPro" id="IPR000276">
    <property type="entry name" value="GPCR_Rhodpsn"/>
</dbReference>
<keyword evidence="8" id="KW-0325">Glycoprotein</keyword>
<keyword evidence="5" id="KW-0297">G-protein coupled receptor</keyword>
<keyword evidence="3 11" id="KW-0812">Transmembrane</keyword>
<evidence type="ECO:0000256" key="5">
    <source>
        <dbReference type="ARBA" id="ARBA00023040"/>
    </source>
</evidence>
<organism evidence="13 14">
    <name type="scientific">Trichostrongylus colubriformis</name>
    <name type="common">Black scour worm</name>
    <dbReference type="NCBI Taxonomy" id="6319"/>
    <lineage>
        <taxon>Eukaryota</taxon>
        <taxon>Metazoa</taxon>
        <taxon>Ecdysozoa</taxon>
        <taxon>Nematoda</taxon>
        <taxon>Chromadorea</taxon>
        <taxon>Rhabditida</taxon>
        <taxon>Rhabditina</taxon>
        <taxon>Rhabditomorpha</taxon>
        <taxon>Strongyloidea</taxon>
        <taxon>Trichostrongylidae</taxon>
        <taxon>Trichostrongylus</taxon>
    </lineage>
</organism>
<accession>A0AAN8EU20</accession>
<evidence type="ECO:0000256" key="11">
    <source>
        <dbReference type="SAM" id="Phobius"/>
    </source>
</evidence>
<dbReference type="PROSITE" id="PS50262">
    <property type="entry name" value="G_PROTEIN_RECEP_F1_2"/>
    <property type="match status" value="1"/>
</dbReference>
<comment type="subcellular location">
    <subcellularLocation>
        <location evidence="1">Cell membrane</location>
        <topology evidence="1">Multi-pass membrane protein</topology>
    </subcellularLocation>
</comment>
<feature type="region of interest" description="Disordered" evidence="10">
    <location>
        <begin position="210"/>
        <end position="236"/>
    </location>
</feature>
<keyword evidence="14" id="KW-1185">Reference proteome</keyword>
<protein>
    <recommendedName>
        <fullName evidence="12">G-protein coupled receptors family 1 profile domain-containing protein</fullName>
    </recommendedName>
</protein>
<dbReference type="Pfam" id="PF00001">
    <property type="entry name" value="7tm_1"/>
    <property type="match status" value="1"/>
</dbReference>
<dbReference type="Proteomes" id="UP001331761">
    <property type="component" value="Unassembled WGS sequence"/>
</dbReference>
<evidence type="ECO:0000313" key="13">
    <source>
        <dbReference type="EMBL" id="KAK5968166.1"/>
    </source>
</evidence>
<keyword evidence="9" id="KW-0807">Transducer</keyword>
<evidence type="ECO:0000256" key="9">
    <source>
        <dbReference type="ARBA" id="ARBA00023224"/>
    </source>
</evidence>
<feature type="domain" description="G-protein coupled receptors family 1 profile" evidence="12">
    <location>
        <begin position="19"/>
        <end position="305"/>
    </location>
</feature>
<dbReference type="AlphaFoldDB" id="A0AAN8EU20"/>
<evidence type="ECO:0000256" key="3">
    <source>
        <dbReference type="ARBA" id="ARBA00022692"/>
    </source>
</evidence>